<sequence length="76" mass="8932">MMVEEDTQRHDYQGWSMGTSMISFQKYTSYKQVAGCLLLVLSIKLMDIRFPPGTESRQIEKWDNSIDIFCMKSWNS</sequence>
<reference evidence="1" key="1">
    <citation type="submission" date="2021-06" db="EMBL/GenBank/DDBJ databases">
        <authorList>
            <person name="Hodson N. C."/>
            <person name="Mongue J. A."/>
            <person name="Jaron S. K."/>
        </authorList>
    </citation>
    <scope>NUCLEOTIDE SEQUENCE</scope>
</reference>
<name>A0A8J2PJE8_9HEXA</name>
<accession>A0A8J2PJE8</accession>
<keyword evidence="2" id="KW-1185">Reference proteome</keyword>
<dbReference type="AlphaFoldDB" id="A0A8J2PJE8"/>
<evidence type="ECO:0000313" key="1">
    <source>
        <dbReference type="EMBL" id="CAG7824639.1"/>
    </source>
</evidence>
<proteinExistence type="predicted"/>
<gene>
    <name evidence="1" type="ORF">AFUS01_LOCUS34787</name>
</gene>
<dbReference type="EMBL" id="CAJVCH010533515">
    <property type="protein sequence ID" value="CAG7824639.1"/>
    <property type="molecule type" value="Genomic_DNA"/>
</dbReference>
<protein>
    <submittedName>
        <fullName evidence="1">Uncharacterized protein</fullName>
    </submittedName>
</protein>
<dbReference type="Proteomes" id="UP000708208">
    <property type="component" value="Unassembled WGS sequence"/>
</dbReference>
<evidence type="ECO:0000313" key="2">
    <source>
        <dbReference type="Proteomes" id="UP000708208"/>
    </source>
</evidence>
<organism evidence="1 2">
    <name type="scientific">Allacma fusca</name>
    <dbReference type="NCBI Taxonomy" id="39272"/>
    <lineage>
        <taxon>Eukaryota</taxon>
        <taxon>Metazoa</taxon>
        <taxon>Ecdysozoa</taxon>
        <taxon>Arthropoda</taxon>
        <taxon>Hexapoda</taxon>
        <taxon>Collembola</taxon>
        <taxon>Symphypleona</taxon>
        <taxon>Sminthuridae</taxon>
        <taxon>Allacma</taxon>
    </lineage>
</organism>
<comment type="caution">
    <text evidence="1">The sequence shown here is derived from an EMBL/GenBank/DDBJ whole genome shotgun (WGS) entry which is preliminary data.</text>
</comment>